<dbReference type="PANTHER" id="PTHR30344">
    <property type="entry name" value="6-PHOSPHOGLUCONOLACTONASE-RELATED"/>
    <property type="match status" value="1"/>
</dbReference>
<name>A0ABP7APX4_9MICO</name>
<feature type="region of interest" description="Disordered" evidence="2">
    <location>
        <begin position="182"/>
        <end position="207"/>
    </location>
</feature>
<gene>
    <name evidence="3" type="ORF">GCM10022200_20530</name>
</gene>
<dbReference type="Gene3D" id="2.130.10.10">
    <property type="entry name" value="YVTN repeat-like/Quinoprotein amine dehydrogenase"/>
    <property type="match status" value="2"/>
</dbReference>
<dbReference type="RefSeq" id="WP_344738198.1">
    <property type="nucleotide sequence ID" value="NZ_BAAAYU010000005.1"/>
</dbReference>
<dbReference type="InterPro" id="IPR015943">
    <property type="entry name" value="WD40/YVTN_repeat-like_dom_sf"/>
</dbReference>
<evidence type="ECO:0000256" key="1">
    <source>
        <dbReference type="ARBA" id="ARBA00005564"/>
    </source>
</evidence>
<evidence type="ECO:0000256" key="2">
    <source>
        <dbReference type="SAM" id="MobiDB-lite"/>
    </source>
</evidence>
<reference evidence="4" key="1">
    <citation type="journal article" date="2019" name="Int. J. Syst. Evol. Microbiol.">
        <title>The Global Catalogue of Microorganisms (GCM) 10K type strain sequencing project: providing services to taxonomists for standard genome sequencing and annotation.</title>
        <authorList>
            <consortium name="The Broad Institute Genomics Platform"/>
            <consortium name="The Broad Institute Genome Sequencing Center for Infectious Disease"/>
            <person name="Wu L."/>
            <person name="Ma J."/>
        </authorList>
    </citation>
    <scope>NUCLEOTIDE SEQUENCE [LARGE SCALE GENOMIC DNA]</scope>
    <source>
        <strain evidence="4">JCM 16544</strain>
    </source>
</reference>
<dbReference type="InterPro" id="IPR019405">
    <property type="entry name" value="Lactonase_7-beta_prop"/>
</dbReference>
<organism evidence="3 4">
    <name type="scientific">Microbacterium awajiense</name>
    <dbReference type="NCBI Taxonomy" id="415214"/>
    <lineage>
        <taxon>Bacteria</taxon>
        <taxon>Bacillati</taxon>
        <taxon>Actinomycetota</taxon>
        <taxon>Actinomycetes</taxon>
        <taxon>Micrococcales</taxon>
        <taxon>Microbacteriaceae</taxon>
        <taxon>Microbacterium</taxon>
    </lineage>
</organism>
<comment type="similarity">
    <text evidence="1">Belongs to the cycloisomerase 2 family.</text>
</comment>
<evidence type="ECO:0000313" key="4">
    <source>
        <dbReference type="Proteomes" id="UP001501697"/>
    </source>
</evidence>
<evidence type="ECO:0000313" key="3">
    <source>
        <dbReference type="EMBL" id="GAA3637099.1"/>
    </source>
</evidence>
<dbReference type="Proteomes" id="UP001501697">
    <property type="component" value="Unassembled WGS sequence"/>
</dbReference>
<dbReference type="SUPFAM" id="SSF51004">
    <property type="entry name" value="C-terminal (heme d1) domain of cytochrome cd1-nitrite reductase"/>
    <property type="match status" value="1"/>
</dbReference>
<sequence length="398" mass="40944">MRLWLGGYTADMDGSATGIGMLRVGADDEPGSGGRLGFDGDAVASGGSPSWLAAHPSRDVVYAALEGAGAVQAFRRTGPTALVRLGEPVDAGDAVCHLAVSPAGDRLIASCWGDGRVVSMDLDASGRPSAPKIAVAAVDPYDGESAAAPASAAGPDIDLAAAARALREAAGDEYAHLVPDHDAAADADGDGDGDADAGASGRSSHSHQARYLPGGLIATTDMGFDLVRFWRDGGAGLRAHGEVVLPRGVGPRHMLWHPSGHLYVIAELACEVFVLSPDADGTWRVRSSTPLVGTLADDTAAEITASRDGHVVHASARGSDTVATLRVRGDGDRLDPVALVEAGTHWPRHHLVLGDTMLIAGQLGEEVVSRPLDERTGVPGRIRHRVAVPSPTCLLPAR</sequence>
<accession>A0ABP7APX4</accession>
<proteinExistence type="inferred from homology"/>
<dbReference type="Pfam" id="PF10282">
    <property type="entry name" value="Lactonase"/>
    <property type="match status" value="2"/>
</dbReference>
<dbReference type="InterPro" id="IPR050282">
    <property type="entry name" value="Cycloisomerase_2"/>
</dbReference>
<feature type="compositionally biased region" description="Acidic residues" evidence="2">
    <location>
        <begin position="185"/>
        <end position="195"/>
    </location>
</feature>
<dbReference type="PANTHER" id="PTHR30344:SF1">
    <property type="entry name" value="6-PHOSPHOGLUCONOLACTONASE"/>
    <property type="match status" value="1"/>
</dbReference>
<protein>
    <recommendedName>
        <fullName evidence="5">3-carboxymuconate cyclase</fullName>
    </recommendedName>
</protein>
<comment type="caution">
    <text evidence="3">The sequence shown here is derived from an EMBL/GenBank/DDBJ whole genome shotgun (WGS) entry which is preliminary data.</text>
</comment>
<evidence type="ECO:0008006" key="5">
    <source>
        <dbReference type="Google" id="ProtNLM"/>
    </source>
</evidence>
<dbReference type="InterPro" id="IPR011048">
    <property type="entry name" value="Haem_d1_sf"/>
</dbReference>
<keyword evidence="4" id="KW-1185">Reference proteome</keyword>
<dbReference type="EMBL" id="BAAAYU010000005">
    <property type="protein sequence ID" value="GAA3637099.1"/>
    <property type="molecule type" value="Genomic_DNA"/>
</dbReference>